<evidence type="ECO:0000313" key="2">
    <source>
        <dbReference type="Proteomes" id="UP001207468"/>
    </source>
</evidence>
<accession>A0ACC0UKN8</accession>
<dbReference type="EMBL" id="JAGFNK010000011">
    <property type="protein sequence ID" value="KAI9512218.1"/>
    <property type="molecule type" value="Genomic_DNA"/>
</dbReference>
<feature type="non-terminal residue" evidence="1">
    <location>
        <position position="243"/>
    </location>
</feature>
<keyword evidence="2" id="KW-1185">Reference proteome</keyword>
<comment type="caution">
    <text evidence="1">The sequence shown here is derived from an EMBL/GenBank/DDBJ whole genome shotgun (WGS) entry which is preliminary data.</text>
</comment>
<organism evidence="1 2">
    <name type="scientific">Russula earlei</name>
    <dbReference type="NCBI Taxonomy" id="71964"/>
    <lineage>
        <taxon>Eukaryota</taxon>
        <taxon>Fungi</taxon>
        <taxon>Dikarya</taxon>
        <taxon>Basidiomycota</taxon>
        <taxon>Agaricomycotina</taxon>
        <taxon>Agaricomycetes</taxon>
        <taxon>Russulales</taxon>
        <taxon>Russulaceae</taxon>
        <taxon>Russula</taxon>
    </lineage>
</organism>
<sequence length="243" mass="26558">MEQTEPAGHLSGLFTVTDGDLTRNHGGTFENGAGGYCVTPLTSTTAHDDPESDNNMWKMYMKEVDEINKPFMDAWKEDSNGIIVLAALFSAIVGAFIIESYKKLSPDSGDQTVALLTQISQQLADFSPNGSNVKPSVDQSFSPGASILWVNGLWLMSLVLSVTSALHSTLMQSWARAYTQIPQLPMKLSQRARVTSFLSSGLIKYKITSVALTAHVLIHASVFLFFTGLVIFFFTIHKTMAIV</sequence>
<reference evidence="1" key="1">
    <citation type="submission" date="2021-03" db="EMBL/GenBank/DDBJ databases">
        <title>Evolutionary priming and transition to the ectomycorrhizal habit in an iconic lineage of mushroom-forming fungi: is preadaptation a requirement?</title>
        <authorList>
            <consortium name="DOE Joint Genome Institute"/>
            <person name="Looney B.P."/>
            <person name="Miyauchi S."/>
            <person name="Morin E."/>
            <person name="Drula E."/>
            <person name="Courty P.E."/>
            <person name="Chicoki N."/>
            <person name="Fauchery L."/>
            <person name="Kohler A."/>
            <person name="Kuo A."/>
            <person name="LaButti K."/>
            <person name="Pangilinan J."/>
            <person name="Lipzen A."/>
            <person name="Riley R."/>
            <person name="Andreopoulos W."/>
            <person name="He G."/>
            <person name="Johnson J."/>
            <person name="Barry K.W."/>
            <person name="Grigoriev I.V."/>
            <person name="Nagy L."/>
            <person name="Hibbett D."/>
            <person name="Henrissat B."/>
            <person name="Matheny P.B."/>
            <person name="Labbe J."/>
            <person name="Martin A.F."/>
        </authorList>
    </citation>
    <scope>NUCLEOTIDE SEQUENCE</scope>
    <source>
        <strain evidence="1">BPL698</strain>
    </source>
</reference>
<proteinExistence type="predicted"/>
<name>A0ACC0UKN8_9AGAM</name>
<protein>
    <submittedName>
        <fullName evidence="1">Uncharacterized protein</fullName>
    </submittedName>
</protein>
<dbReference type="Proteomes" id="UP001207468">
    <property type="component" value="Unassembled WGS sequence"/>
</dbReference>
<gene>
    <name evidence="1" type="ORF">F5148DRAFT_974030</name>
</gene>
<evidence type="ECO:0000313" key="1">
    <source>
        <dbReference type="EMBL" id="KAI9512218.1"/>
    </source>
</evidence>